<protein>
    <submittedName>
        <fullName evidence="1">Uncharacterized protein</fullName>
    </submittedName>
</protein>
<gene>
    <name evidence="1" type="ORF">S12H4_25775</name>
</gene>
<dbReference type="AlphaFoldDB" id="X1SDI9"/>
<accession>X1SDI9</accession>
<proteinExistence type="predicted"/>
<reference evidence="1" key="1">
    <citation type="journal article" date="2014" name="Front. Microbiol.">
        <title>High frequency of phylogenetically diverse reductive dehalogenase-homologous genes in deep subseafloor sedimentary metagenomes.</title>
        <authorList>
            <person name="Kawai M."/>
            <person name="Futagami T."/>
            <person name="Toyoda A."/>
            <person name="Takaki Y."/>
            <person name="Nishi S."/>
            <person name="Hori S."/>
            <person name="Arai W."/>
            <person name="Tsubouchi T."/>
            <person name="Morono Y."/>
            <person name="Uchiyama I."/>
            <person name="Ito T."/>
            <person name="Fujiyama A."/>
            <person name="Inagaki F."/>
            <person name="Takami H."/>
        </authorList>
    </citation>
    <scope>NUCLEOTIDE SEQUENCE</scope>
    <source>
        <strain evidence="1">Expedition CK06-06</strain>
    </source>
</reference>
<name>X1SDI9_9ZZZZ</name>
<dbReference type="EMBL" id="BARW01014562">
    <property type="protein sequence ID" value="GAI77216.1"/>
    <property type="molecule type" value="Genomic_DNA"/>
</dbReference>
<sequence length="58" mass="6627">MSKSIQVSSENLIELKLLKGFKKFTSIDKLVTDMIEVYKETEKIPDFSPDIRAVIAHT</sequence>
<comment type="caution">
    <text evidence="1">The sequence shown here is derived from an EMBL/GenBank/DDBJ whole genome shotgun (WGS) entry which is preliminary data.</text>
</comment>
<organism evidence="1">
    <name type="scientific">marine sediment metagenome</name>
    <dbReference type="NCBI Taxonomy" id="412755"/>
    <lineage>
        <taxon>unclassified sequences</taxon>
        <taxon>metagenomes</taxon>
        <taxon>ecological metagenomes</taxon>
    </lineage>
</organism>
<evidence type="ECO:0000313" key="1">
    <source>
        <dbReference type="EMBL" id="GAI77216.1"/>
    </source>
</evidence>